<dbReference type="SUPFAM" id="SSF53474">
    <property type="entry name" value="alpha/beta-Hydrolases"/>
    <property type="match status" value="1"/>
</dbReference>
<accession>A0A6M4GZI8</accession>
<dbReference type="KEGG" id="uru:DSM104443_03761"/>
<dbReference type="InterPro" id="IPR022529">
    <property type="entry name" value="DUF3530"/>
</dbReference>
<evidence type="ECO:0000256" key="1">
    <source>
        <dbReference type="SAM" id="SignalP"/>
    </source>
</evidence>
<reference evidence="2 3" key="1">
    <citation type="submission" date="2020-04" db="EMBL/GenBank/DDBJ databases">
        <title>Usitatibacter rugosus gen. nov., sp. nov. and Usitatibacter palustris sp. nov., novel members of Usitatibacteraceae fam. nov. within the order Nitrosomonadales isolated from soil.</title>
        <authorList>
            <person name="Huber K.J."/>
            <person name="Neumann-Schaal M."/>
            <person name="Geppert A."/>
            <person name="Luckner M."/>
            <person name="Wanner G."/>
            <person name="Overmann J."/>
        </authorList>
    </citation>
    <scope>NUCLEOTIDE SEQUENCE [LARGE SCALE GENOMIC DNA]</scope>
    <source>
        <strain evidence="2 3">0125_3</strain>
    </source>
</reference>
<dbReference type="Proteomes" id="UP000501534">
    <property type="component" value="Chromosome"/>
</dbReference>
<dbReference type="EMBL" id="CP053069">
    <property type="protein sequence ID" value="QJR12669.1"/>
    <property type="molecule type" value="Genomic_DNA"/>
</dbReference>
<evidence type="ECO:0000313" key="3">
    <source>
        <dbReference type="Proteomes" id="UP000501534"/>
    </source>
</evidence>
<keyword evidence="3" id="KW-1185">Reference proteome</keyword>
<dbReference type="Pfam" id="PF12048">
    <property type="entry name" value="DUF3530"/>
    <property type="match status" value="1"/>
</dbReference>
<dbReference type="AlphaFoldDB" id="A0A6M4GZI8"/>
<evidence type="ECO:0000313" key="2">
    <source>
        <dbReference type="EMBL" id="QJR12669.1"/>
    </source>
</evidence>
<dbReference type="RefSeq" id="WP_171095058.1">
    <property type="nucleotide sequence ID" value="NZ_CP053069.1"/>
</dbReference>
<gene>
    <name evidence="2" type="ORF">DSM104443_03761</name>
</gene>
<dbReference type="InterPro" id="IPR029058">
    <property type="entry name" value="AB_hydrolase_fold"/>
</dbReference>
<sequence length="247" mass="26465">MRTAIRTAVAILSCAATLAFAQDYEREKRWADEVEPGVVVGDAVWIPAASGRKFLALYAPAKEAKGALVIVHGAGVHPDHGLIGILRAKLTDMGYTTLSIQMPVLAADAKHEDYPKVFPDAFDRIARASAWLRERTPAKQVLVSHSMGAYMSNAYLDAAASSPFAAWVCVGRLGPFTGGARALAQPTLDIYGEQDFPAVLAGAEARRKALVGRGSRQTVIAAADHFFVRHEDELARAIDGWLAGALK</sequence>
<feature type="chain" id="PRO_5026952474" description="DUF3530 family protein" evidence="1">
    <location>
        <begin position="22"/>
        <end position="247"/>
    </location>
</feature>
<protein>
    <recommendedName>
        <fullName evidence="4">DUF3530 family protein</fullName>
    </recommendedName>
</protein>
<organism evidence="2 3">
    <name type="scientific">Usitatibacter rugosus</name>
    <dbReference type="NCBI Taxonomy" id="2732067"/>
    <lineage>
        <taxon>Bacteria</taxon>
        <taxon>Pseudomonadati</taxon>
        <taxon>Pseudomonadota</taxon>
        <taxon>Betaproteobacteria</taxon>
        <taxon>Nitrosomonadales</taxon>
        <taxon>Usitatibacteraceae</taxon>
        <taxon>Usitatibacter</taxon>
    </lineage>
</organism>
<name>A0A6M4GZI8_9PROT</name>
<evidence type="ECO:0008006" key="4">
    <source>
        <dbReference type="Google" id="ProtNLM"/>
    </source>
</evidence>
<proteinExistence type="predicted"/>
<keyword evidence="1" id="KW-0732">Signal</keyword>
<feature type="signal peptide" evidence="1">
    <location>
        <begin position="1"/>
        <end position="21"/>
    </location>
</feature>
<dbReference type="Gene3D" id="3.40.50.1820">
    <property type="entry name" value="alpha/beta hydrolase"/>
    <property type="match status" value="1"/>
</dbReference>